<sequence>MSNTEQQQTNAIPVIQPLELIDKCIGSSIFVLMKDDKELVGTLRGFDDYINMILDNVTEYSYTVDGSRKETKLPSLILNGNNVAILAPGLTEPPAEELNADIRF</sequence>
<dbReference type="GO" id="GO:0000398">
    <property type="term" value="P:mRNA splicing, via spliceosome"/>
    <property type="evidence" value="ECO:0007669"/>
    <property type="project" value="TreeGrafter"/>
</dbReference>
<keyword evidence="3 10" id="KW-0507">mRNA processing</keyword>
<dbReference type="Gene3D" id="2.30.30.100">
    <property type="match status" value="1"/>
</dbReference>
<keyword evidence="6" id="KW-0007">Acetylation</keyword>
<dbReference type="GO" id="GO:0046540">
    <property type="term" value="C:U4/U6 x U5 tri-snRNP complex"/>
    <property type="evidence" value="ECO:0007669"/>
    <property type="project" value="TreeGrafter"/>
</dbReference>
<dbReference type="GO" id="GO:1990726">
    <property type="term" value="C:Lsm1-7-Pat1 complex"/>
    <property type="evidence" value="ECO:0007669"/>
    <property type="project" value="TreeGrafter"/>
</dbReference>
<evidence type="ECO:0000256" key="2">
    <source>
        <dbReference type="ARBA" id="ARBA00006850"/>
    </source>
</evidence>
<evidence type="ECO:0000256" key="10">
    <source>
        <dbReference type="RuleBase" id="RU365055"/>
    </source>
</evidence>
<keyword evidence="5 10" id="KW-0694">RNA-binding</keyword>
<evidence type="ECO:0000256" key="1">
    <source>
        <dbReference type="ARBA" id="ARBA00004123"/>
    </source>
</evidence>
<reference evidence="12 13" key="1">
    <citation type="journal article" date="2018" name="BMC Genomics">
        <title>The genome of Naegleria lovaniensis, the basis for a comparative approach to unravel pathogenicity factors of the human pathogenic amoeba N. fowleri.</title>
        <authorList>
            <person name="Liechti N."/>
            <person name="Schurch N."/>
            <person name="Bruggmann R."/>
            <person name="Wittwer M."/>
        </authorList>
    </citation>
    <scope>NUCLEOTIDE SEQUENCE [LARGE SCALE GENOMIC DNA]</scope>
    <source>
        <strain evidence="12 13">ATCC 30569</strain>
    </source>
</reference>
<dbReference type="PANTHER" id="PTHR20971">
    <property type="entry name" value="U6 SNRNA-ASSOCIATED PROTEIN"/>
    <property type="match status" value="1"/>
</dbReference>
<dbReference type="GO" id="GO:0005681">
    <property type="term" value="C:spliceosomal complex"/>
    <property type="evidence" value="ECO:0007669"/>
    <property type="project" value="UniProtKB-KW"/>
</dbReference>
<dbReference type="FunFam" id="2.30.30.100:FF:000003">
    <property type="entry name" value="U6 snRNA-associated Sm-like protein LSm5"/>
    <property type="match status" value="1"/>
</dbReference>
<evidence type="ECO:0000256" key="6">
    <source>
        <dbReference type="ARBA" id="ARBA00022990"/>
    </source>
</evidence>
<evidence type="ECO:0000259" key="11">
    <source>
        <dbReference type="PROSITE" id="PS52002"/>
    </source>
</evidence>
<keyword evidence="8 10" id="KW-0539">Nucleus</keyword>
<comment type="subcellular location">
    <subcellularLocation>
        <location evidence="1 10">Nucleus</location>
    </subcellularLocation>
</comment>
<keyword evidence="4 10" id="KW-0747">Spliceosome</keyword>
<evidence type="ECO:0000256" key="4">
    <source>
        <dbReference type="ARBA" id="ARBA00022728"/>
    </source>
</evidence>
<dbReference type="EMBL" id="PYSW02000002">
    <property type="protein sequence ID" value="KAG2393380.1"/>
    <property type="molecule type" value="Genomic_DNA"/>
</dbReference>
<dbReference type="SMART" id="SM00651">
    <property type="entry name" value="Sm"/>
    <property type="match status" value="1"/>
</dbReference>
<protein>
    <recommendedName>
        <fullName evidence="10">U6 snRNA-associated Sm-like protein LSm5</fullName>
    </recommendedName>
</protein>
<evidence type="ECO:0000256" key="8">
    <source>
        <dbReference type="ARBA" id="ARBA00023242"/>
    </source>
</evidence>
<evidence type="ECO:0000256" key="5">
    <source>
        <dbReference type="ARBA" id="ARBA00022884"/>
    </source>
</evidence>
<comment type="subunit">
    <text evidence="10">LSm subunits form a heteromer with a doughnut shape.</text>
</comment>
<dbReference type="GO" id="GO:0005688">
    <property type="term" value="C:U6 snRNP"/>
    <property type="evidence" value="ECO:0007669"/>
    <property type="project" value="TreeGrafter"/>
</dbReference>
<keyword evidence="9 10" id="KW-0687">Ribonucleoprotein</keyword>
<dbReference type="AlphaFoldDB" id="A0AA88GYM6"/>
<comment type="caution">
    <text evidence="12">The sequence shown here is derived from an EMBL/GenBank/DDBJ whole genome shotgun (WGS) entry which is preliminary data.</text>
</comment>
<dbReference type="InterPro" id="IPR033871">
    <property type="entry name" value="LSm5"/>
</dbReference>
<dbReference type="PROSITE" id="PS52002">
    <property type="entry name" value="SM"/>
    <property type="match status" value="1"/>
</dbReference>
<gene>
    <name evidence="10" type="primary">LSM5</name>
    <name evidence="12" type="ORF">C9374_006911</name>
</gene>
<evidence type="ECO:0000256" key="9">
    <source>
        <dbReference type="ARBA" id="ARBA00023274"/>
    </source>
</evidence>
<evidence type="ECO:0000313" key="13">
    <source>
        <dbReference type="Proteomes" id="UP000816034"/>
    </source>
</evidence>
<name>A0AA88GYM6_NAELO</name>
<evidence type="ECO:0000256" key="3">
    <source>
        <dbReference type="ARBA" id="ARBA00022664"/>
    </source>
</evidence>
<accession>A0AA88GYM6</accession>
<keyword evidence="7 10" id="KW-0508">mRNA splicing</keyword>
<proteinExistence type="inferred from homology"/>
<comment type="similarity">
    <text evidence="2 10">Belongs to the snRNP Sm proteins family.</text>
</comment>
<dbReference type="CDD" id="cd01732">
    <property type="entry name" value="LSm5"/>
    <property type="match status" value="1"/>
</dbReference>
<organism evidence="12 13">
    <name type="scientific">Naegleria lovaniensis</name>
    <name type="common">Amoeba</name>
    <dbReference type="NCBI Taxonomy" id="51637"/>
    <lineage>
        <taxon>Eukaryota</taxon>
        <taxon>Discoba</taxon>
        <taxon>Heterolobosea</taxon>
        <taxon>Tetramitia</taxon>
        <taxon>Eutetramitia</taxon>
        <taxon>Vahlkampfiidae</taxon>
        <taxon>Naegleria</taxon>
    </lineage>
</organism>
<evidence type="ECO:0000313" key="12">
    <source>
        <dbReference type="EMBL" id="KAG2393380.1"/>
    </source>
</evidence>
<dbReference type="InterPro" id="IPR001163">
    <property type="entry name" value="Sm_dom_euk/arc"/>
</dbReference>
<feature type="domain" description="Sm" evidence="11">
    <location>
        <begin position="16"/>
        <end position="92"/>
    </location>
</feature>
<dbReference type="GO" id="GO:0003723">
    <property type="term" value="F:RNA binding"/>
    <property type="evidence" value="ECO:0007669"/>
    <property type="project" value="UniProtKB-KW"/>
</dbReference>
<keyword evidence="13" id="KW-1185">Reference proteome</keyword>
<dbReference type="SUPFAM" id="SSF50182">
    <property type="entry name" value="Sm-like ribonucleoproteins"/>
    <property type="match status" value="1"/>
</dbReference>
<comment type="function">
    <text evidence="10">Plays a role in U6 snRNP assembly and function. Binds to the 3' end of U6 snRNA.</text>
</comment>
<dbReference type="Pfam" id="PF01423">
    <property type="entry name" value="LSM"/>
    <property type="match status" value="1"/>
</dbReference>
<dbReference type="InterPro" id="IPR047575">
    <property type="entry name" value="Sm"/>
</dbReference>
<evidence type="ECO:0000256" key="7">
    <source>
        <dbReference type="ARBA" id="ARBA00023187"/>
    </source>
</evidence>
<dbReference type="InterPro" id="IPR010920">
    <property type="entry name" value="LSM_dom_sf"/>
</dbReference>
<dbReference type="PANTHER" id="PTHR20971:SF0">
    <property type="entry name" value="U6 SNRNA-ASSOCIATED SM-LIKE PROTEIN LSM5"/>
    <property type="match status" value="1"/>
</dbReference>
<dbReference type="Proteomes" id="UP000816034">
    <property type="component" value="Unassembled WGS sequence"/>
</dbReference>